<reference evidence="1 2" key="1">
    <citation type="submission" date="2019-12" db="EMBL/GenBank/DDBJ databases">
        <title>A genome sequence resource for the geographically widespread anthracnose pathogen Colletotrichum asianum.</title>
        <authorList>
            <person name="Meng Y."/>
        </authorList>
    </citation>
    <scope>NUCLEOTIDE SEQUENCE [LARGE SCALE GENOMIC DNA]</scope>
    <source>
        <strain evidence="1 2">ICMP 18580</strain>
    </source>
</reference>
<dbReference type="Proteomes" id="UP000434172">
    <property type="component" value="Unassembled WGS sequence"/>
</dbReference>
<protein>
    <submittedName>
        <fullName evidence="1">Uncharacterized protein</fullName>
    </submittedName>
</protein>
<accession>A0A8H3ZW93</accession>
<organism evidence="1 2">
    <name type="scientific">Colletotrichum asianum</name>
    <dbReference type="NCBI Taxonomy" id="702518"/>
    <lineage>
        <taxon>Eukaryota</taxon>
        <taxon>Fungi</taxon>
        <taxon>Dikarya</taxon>
        <taxon>Ascomycota</taxon>
        <taxon>Pezizomycotina</taxon>
        <taxon>Sordariomycetes</taxon>
        <taxon>Hypocreomycetidae</taxon>
        <taxon>Glomerellales</taxon>
        <taxon>Glomerellaceae</taxon>
        <taxon>Colletotrichum</taxon>
        <taxon>Colletotrichum gloeosporioides species complex</taxon>
    </lineage>
</organism>
<comment type="caution">
    <text evidence="1">The sequence shown here is derived from an EMBL/GenBank/DDBJ whole genome shotgun (WGS) entry which is preliminary data.</text>
</comment>
<proteinExistence type="predicted"/>
<evidence type="ECO:0000313" key="2">
    <source>
        <dbReference type="Proteomes" id="UP000434172"/>
    </source>
</evidence>
<dbReference type="EMBL" id="WOWK01000030">
    <property type="protein sequence ID" value="KAF0326440.1"/>
    <property type="molecule type" value="Genomic_DNA"/>
</dbReference>
<name>A0A8H3ZW93_9PEZI</name>
<gene>
    <name evidence="1" type="ORF">GQ607_006340</name>
</gene>
<dbReference type="AlphaFoldDB" id="A0A8H3ZW93"/>
<keyword evidence="2" id="KW-1185">Reference proteome</keyword>
<evidence type="ECO:0000313" key="1">
    <source>
        <dbReference type="EMBL" id="KAF0326440.1"/>
    </source>
</evidence>
<sequence>MSLARGLTAFGRIVQASGGDPSPSGLLAAIAGLGKRSPALRRSTWELRFKTA</sequence>